<dbReference type="SUPFAM" id="SSF50475">
    <property type="entry name" value="FMN-binding split barrel"/>
    <property type="match status" value="1"/>
</dbReference>
<dbReference type="Proteomes" id="UP000181951">
    <property type="component" value="Unassembled WGS sequence"/>
</dbReference>
<dbReference type="AlphaFoldDB" id="A0A1H8IWW0"/>
<gene>
    <name evidence="8" type="ORF">SAMN05216267_100929</name>
</gene>
<comment type="similarity">
    <text evidence="1">Belongs to the pyridoxamine 5'-phosphate oxidase family.</text>
</comment>
<dbReference type="InterPro" id="IPR011576">
    <property type="entry name" value="Pyridox_Oxase_N"/>
</dbReference>
<dbReference type="InterPro" id="IPR019576">
    <property type="entry name" value="Pyridoxamine_oxidase_dimer_C"/>
</dbReference>
<evidence type="ECO:0000256" key="2">
    <source>
        <dbReference type="ARBA" id="ARBA00022630"/>
    </source>
</evidence>
<dbReference type="GO" id="GO:0004733">
    <property type="term" value="F:pyridoxamine phosphate oxidase activity"/>
    <property type="evidence" value="ECO:0007669"/>
    <property type="project" value="InterPro"/>
</dbReference>
<reference evidence="8 9" key="1">
    <citation type="submission" date="2016-10" db="EMBL/GenBank/DDBJ databases">
        <authorList>
            <person name="de Groot N.N."/>
        </authorList>
    </citation>
    <scope>NUCLEOTIDE SEQUENCE [LARGE SCALE GENOMIC DNA]</scope>
    <source>
        <strain evidence="8 9">CGMCC 4.2026</strain>
    </source>
</reference>
<dbReference type="GO" id="GO:0008615">
    <property type="term" value="P:pyridoxine biosynthetic process"/>
    <property type="evidence" value="ECO:0007669"/>
    <property type="project" value="InterPro"/>
</dbReference>
<dbReference type="PANTHER" id="PTHR10851">
    <property type="entry name" value="PYRIDOXINE-5-PHOSPHATE OXIDASE"/>
    <property type="match status" value="1"/>
</dbReference>
<proteinExistence type="inferred from homology"/>
<keyword evidence="4" id="KW-0560">Oxidoreductase</keyword>
<evidence type="ECO:0000259" key="6">
    <source>
        <dbReference type="Pfam" id="PF01243"/>
    </source>
</evidence>
<dbReference type="Gene3D" id="2.30.110.10">
    <property type="entry name" value="Electron Transport, Fmn-binding Protein, Chain A"/>
    <property type="match status" value="1"/>
</dbReference>
<evidence type="ECO:0000256" key="4">
    <source>
        <dbReference type="ARBA" id="ARBA00023002"/>
    </source>
</evidence>
<name>A0A1H8IWW0_9ACTN</name>
<dbReference type="STRING" id="310780.SAMN05216267_100929"/>
<feature type="domain" description="Pyridoxine 5'-phosphate oxidase dimerisation C-terminal" evidence="7">
    <location>
        <begin position="198"/>
        <end position="236"/>
    </location>
</feature>
<keyword evidence="3 5" id="KW-0288">FMN</keyword>
<dbReference type="InterPro" id="IPR012349">
    <property type="entry name" value="Split_barrel_FMN-bd"/>
</dbReference>
<feature type="domain" description="Pyridoxamine 5'-phosphate oxidase N-terminal" evidence="6">
    <location>
        <begin position="56"/>
        <end position="158"/>
    </location>
</feature>
<feature type="binding site" evidence="5">
    <location>
        <position position="129"/>
    </location>
    <ligand>
        <name>FMN</name>
        <dbReference type="ChEBI" id="CHEBI:58210"/>
    </ligand>
</feature>
<dbReference type="EMBL" id="FODD01000009">
    <property type="protein sequence ID" value="SEN73074.1"/>
    <property type="molecule type" value="Genomic_DNA"/>
</dbReference>
<dbReference type="RefSeq" id="WP_069466460.1">
    <property type="nucleotide sequence ID" value="NZ_FODD01000009.1"/>
</dbReference>
<dbReference type="GO" id="GO:0010181">
    <property type="term" value="F:FMN binding"/>
    <property type="evidence" value="ECO:0007669"/>
    <property type="project" value="InterPro"/>
</dbReference>
<feature type="binding site" evidence="5">
    <location>
        <position position="219"/>
    </location>
    <ligand>
        <name>FMN</name>
        <dbReference type="ChEBI" id="CHEBI:58210"/>
    </ligand>
</feature>
<evidence type="ECO:0000259" key="7">
    <source>
        <dbReference type="Pfam" id="PF10590"/>
    </source>
</evidence>
<evidence type="ECO:0000256" key="1">
    <source>
        <dbReference type="ARBA" id="ARBA00007301"/>
    </source>
</evidence>
<evidence type="ECO:0000313" key="8">
    <source>
        <dbReference type="EMBL" id="SEN73074.1"/>
    </source>
</evidence>
<keyword evidence="9" id="KW-1185">Reference proteome</keyword>
<evidence type="ECO:0000313" key="9">
    <source>
        <dbReference type="Proteomes" id="UP000181951"/>
    </source>
</evidence>
<dbReference type="Pfam" id="PF01243">
    <property type="entry name" value="PNPOx_N"/>
    <property type="match status" value="1"/>
</dbReference>
<protein>
    <submittedName>
        <fullName evidence="8">Pyridoxamine 5'-phosphate oxidase</fullName>
    </submittedName>
</protein>
<evidence type="ECO:0000256" key="3">
    <source>
        <dbReference type="ARBA" id="ARBA00022643"/>
    </source>
</evidence>
<organism evidence="8 9">
    <name type="scientific">Actinacidiphila rubida</name>
    <dbReference type="NCBI Taxonomy" id="310780"/>
    <lineage>
        <taxon>Bacteria</taxon>
        <taxon>Bacillati</taxon>
        <taxon>Actinomycetota</taxon>
        <taxon>Actinomycetes</taxon>
        <taxon>Kitasatosporales</taxon>
        <taxon>Streptomycetaceae</taxon>
        <taxon>Actinacidiphila</taxon>
    </lineage>
</organism>
<accession>A0A1H8IWW0</accession>
<feature type="binding site" evidence="5">
    <location>
        <position position="107"/>
    </location>
    <ligand>
        <name>FMN</name>
        <dbReference type="ChEBI" id="CHEBI:58210"/>
    </ligand>
</feature>
<dbReference type="InterPro" id="IPR000659">
    <property type="entry name" value="Pyridox_Oxase"/>
</dbReference>
<dbReference type="Pfam" id="PF10590">
    <property type="entry name" value="PNP_phzG_C"/>
    <property type="match status" value="1"/>
</dbReference>
<dbReference type="OrthoDB" id="9780392at2"/>
<dbReference type="PIRSF" id="PIRSF000190">
    <property type="entry name" value="Pyd_amn-ph_oxd"/>
    <property type="match status" value="1"/>
</dbReference>
<evidence type="ECO:0000256" key="5">
    <source>
        <dbReference type="PIRSR" id="PIRSR000190-2"/>
    </source>
</evidence>
<sequence length="236" mass="25429">MDGEEPGDGGGRDTAADDEALLARMRAAPVLAGPLPRFAPEDAPNTPGPLFARWLDRALAEGVPEPHVVTLSTASRDGVPSARVLMLRGVDTADCACLFASDAESPKGRDLAANPRAALTWYWPAHGRQIRMTGTVGTLGEDAARRDYLGRSAASRAAGFTGRTSLPLSGPGEYDRARRAAQDLIAAEPGRVPDGHTLYRLRAQEAEFFQADPARFHLRVRYTRSGDGWTRTLLWP</sequence>
<keyword evidence="2" id="KW-0285">Flavoprotein</keyword>
<dbReference type="PANTHER" id="PTHR10851:SF0">
    <property type="entry name" value="PYRIDOXINE-5'-PHOSPHATE OXIDASE"/>
    <property type="match status" value="1"/>
</dbReference>
<comment type="cofactor">
    <cofactor evidence="5">
        <name>FMN</name>
        <dbReference type="ChEBI" id="CHEBI:58210"/>
    </cofactor>
    <text evidence="5">Binds 1 FMN per subunit.</text>
</comment>